<dbReference type="InterPro" id="IPR012341">
    <property type="entry name" value="6hp_glycosidase-like_sf"/>
</dbReference>
<evidence type="ECO:0000259" key="5">
    <source>
        <dbReference type="Pfam" id="PF08531"/>
    </source>
</evidence>
<reference evidence="8 9" key="1">
    <citation type="submission" date="2019-01" db="EMBL/GenBank/DDBJ databases">
        <authorList>
            <person name="Li J."/>
        </authorList>
    </citation>
    <scope>NUCLEOTIDE SEQUENCE [LARGE SCALE GENOMIC DNA]</scope>
    <source>
        <strain evidence="8 9">CGMCC 4.7180</strain>
    </source>
</reference>
<dbReference type="RefSeq" id="WP_129233808.1">
    <property type="nucleotide sequence ID" value="NZ_SDPL01000059.1"/>
</dbReference>
<dbReference type="EMBL" id="SDPL01000059">
    <property type="protein sequence ID" value="RXZ49811.1"/>
    <property type="molecule type" value="Genomic_DNA"/>
</dbReference>
<dbReference type="Pfam" id="PF08531">
    <property type="entry name" value="Bac_rhamnosid_N"/>
    <property type="match status" value="1"/>
</dbReference>
<dbReference type="InterPro" id="IPR035396">
    <property type="entry name" value="Bac_rhamnosid6H"/>
</dbReference>
<gene>
    <name evidence="8" type="ORF">ESO86_05190</name>
</gene>
<name>A0A4Q2JNM3_9MICO</name>
<dbReference type="AlphaFoldDB" id="A0A4Q2JNM3"/>
<evidence type="ECO:0000259" key="6">
    <source>
        <dbReference type="Pfam" id="PF17389"/>
    </source>
</evidence>
<feature type="domain" description="Alpha-L-rhamnosidase C-terminal" evidence="7">
    <location>
        <begin position="766"/>
        <end position="837"/>
    </location>
</feature>
<dbReference type="Proteomes" id="UP000292881">
    <property type="component" value="Unassembled WGS sequence"/>
</dbReference>
<comment type="caution">
    <text evidence="8">The sequence shown here is derived from an EMBL/GenBank/DDBJ whole genome shotgun (WGS) entry which is preliminary data.</text>
</comment>
<evidence type="ECO:0000256" key="2">
    <source>
        <dbReference type="ARBA" id="ARBA00012652"/>
    </source>
</evidence>
<evidence type="ECO:0000313" key="8">
    <source>
        <dbReference type="EMBL" id="RXZ49811.1"/>
    </source>
</evidence>
<evidence type="ECO:0000259" key="7">
    <source>
        <dbReference type="Pfam" id="PF17390"/>
    </source>
</evidence>
<proteinExistence type="predicted"/>
<dbReference type="EC" id="3.2.1.40" evidence="2"/>
<organism evidence="8 9">
    <name type="scientific">Agromyces binzhouensis</name>
    <dbReference type="NCBI Taxonomy" id="1817495"/>
    <lineage>
        <taxon>Bacteria</taxon>
        <taxon>Bacillati</taxon>
        <taxon>Actinomycetota</taxon>
        <taxon>Actinomycetes</taxon>
        <taxon>Micrococcales</taxon>
        <taxon>Microbacteriaceae</taxon>
        <taxon>Agromyces</taxon>
    </lineage>
</organism>
<keyword evidence="3" id="KW-0378">Hydrolase</keyword>
<evidence type="ECO:0000259" key="4">
    <source>
        <dbReference type="Pfam" id="PF05592"/>
    </source>
</evidence>
<evidence type="ECO:0000256" key="1">
    <source>
        <dbReference type="ARBA" id="ARBA00001445"/>
    </source>
</evidence>
<dbReference type="InterPro" id="IPR008928">
    <property type="entry name" value="6-hairpin_glycosidase_sf"/>
</dbReference>
<feature type="domain" description="Alpha-L-rhamnosidase six-hairpin glycosidase" evidence="6">
    <location>
        <begin position="401"/>
        <end position="764"/>
    </location>
</feature>
<comment type="catalytic activity">
    <reaction evidence="1">
        <text>Hydrolysis of terminal non-reducing alpha-L-rhamnose residues in alpha-L-rhamnosides.</text>
        <dbReference type="EC" id="3.2.1.40"/>
    </reaction>
</comment>
<dbReference type="Gene3D" id="2.60.120.260">
    <property type="entry name" value="Galactose-binding domain-like"/>
    <property type="match status" value="2"/>
</dbReference>
<dbReference type="OrthoDB" id="9761045at2"/>
<dbReference type="PANTHER" id="PTHR33307:SF6">
    <property type="entry name" value="ALPHA-RHAMNOSIDASE (EUROFUNG)-RELATED"/>
    <property type="match status" value="1"/>
</dbReference>
<feature type="domain" description="Bacterial alpha-L-rhamnosidase N-terminal" evidence="5">
    <location>
        <begin position="128"/>
        <end position="288"/>
    </location>
</feature>
<feature type="domain" description="Alpha-L-rhamnosidase concanavalin-like" evidence="4">
    <location>
        <begin position="302"/>
        <end position="396"/>
    </location>
</feature>
<dbReference type="Gene3D" id="2.60.420.10">
    <property type="entry name" value="Maltose phosphorylase, domain 3"/>
    <property type="match status" value="1"/>
</dbReference>
<dbReference type="Pfam" id="PF17390">
    <property type="entry name" value="Bac_rhamnosid_C"/>
    <property type="match status" value="1"/>
</dbReference>
<dbReference type="InterPro" id="IPR008902">
    <property type="entry name" value="Rhamnosid_concanavalin"/>
</dbReference>
<evidence type="ECO:0000313" key="9">
    <source>
        <dbReference type="Proteomes" id="UP000292881"/>
    </source>
</evidence>
<dbReference type="Pfam" id="PF17389">
    <property type="entry name" value="Bac_rhamnosid6H"/>
    <property type="match status" value="1"/>
</dbReference>
<dbReference type="Gene3D" id="1.50.10.10">
    <property type="match status" value="1"/>
</dbReference>
<dbReference type="PANTHER" id="PTHR33307">
    <property type="entry name" value="ALPHA-RHAMNOSIDASE (EUROFUNG)"/>
    <property type="match status" value="1"/>
</dbReference>
<protein>
    <recommendedName>
        <fullName evidence="2">alpha-L-rhamnosidase</fullName>
        <ecNumber evidence="2">3.2.1.40</ecNumber>
    </recommendedName>
</protein>
<dbReference type="SUPFAM" id="SSF48208">
    <property type="entry name" value="Six-hairpin glycosidases"/>
    <property type="match status" value="1"/>
</dbReference>
<dbReference type="Pfam" id="PF05592">
    <property type="entry name" value="Bac_rhamnosid"/>
    <property type="match status" value="1"/>
</dbReference>
<dbReference type="InterPro" id="IPR013737">
    <property type="entry name" value="Bac_rhamnosid_N"/>
</dbReference>
<dbReference type="PIRSF" id="PIRSF010631">
    <property type="entry name" value="A-rhamnsds"/>
    <property type="match status" value="1"/>
</dbReference>
<dbReference type="GO" id="GO:0005975">
    <property type="term" value="P:carbohydrate metabolic process"/>
    <property type="evidence" value="ECO:0007669"/>
    <property type="project" value="InterPro"/>
</dbReference>
<dbReference type="InterPro" id="IPR035398">
    <property type="entry name" value="Bac_rhamnosid_C"/>
</dbReference>
<keyword evidence="9" id="KW-1185">Reference proteome</keyword>
<dbReference type="GO" id="GO:0030596">
    <property type="term" value="F:alpha-L-rhamnosidase activity"/>
    <property type="evidence" value="ECO:0007669"/>
    <property type="project" value="UniProtKB-EC"/>
</dbReference>
<sequence>MQITRLTVDGLEAGRITDEPPTIAFALASPVPGEALASARIRIGEWETTTDEQVGIRYGGDLAPYTEYPVRVEATGTSGATATAETSFRTGRLDRPWAARWITDAAYETPKQQSPVPMVFRTSFSAPKPVRRAWVEATALGVYELELNGVKVGDEYFAPGFTSYAHLIQVQTYDVTDALAATNTLVATVAGGWAVGSFTHKRKNAIYADRQALLCELHVEYADGTADVVATGPHWEVATDGPVRMAEWYDGETFDATVDPDAMTWKAADLTAPRGTPSLVSQVGPPVRAQGRMEPVSRTVAPSGEVVYDFGQNFAGVVHARLRGQRGQEVVFRHAEVLVDGELFTTSLRTAKATATYTCVDGEQEYSPRLTYMGFRYVGVRGIAPDDLDLTALVLHSDLPETGEFSCSDPLLNRLQDAIRWGGRSNFVDIPTDCPQRDEREGWTGDLAVFASTAAFNFDMSRFLDKWLRDVTAEQARGGGIPMVVPKAGNPFPTMATSVWGDVCILAPWAEYLARGDLGLLRRQYPTMRRFLKAAAWWSRFLAIGTDRRRVWRFPFQFGDWAAPTGAAKDWLARGKWIGTAYYAGSCALVAQIADLLGEHEDAARYRTLREEIAGAYRRVFTDGKGTLKDEFQTGYVLPLHFDLVAGAEREAMADNLVRMIDDNDGHLSTGFPGTPYILFALSDSGRVDEAYRLLLQTGCPSWLYMIESGGTTIWERWDALRPDGTVNIADLGTGAMDGGSSGGMVSFNHYAAGAVGDWMYRRIAGLEPTSGGYRSFRVAPLVGGGLTSARASMRTPYGIASSSWSLDGDRFTLGVEVPVSTTATIVLPDGTEHERTSGVHEFACELPAAPMASVAG</sequence>
<accession>A0A4Q2JNM3</accession>
<evidence type="ECO:0000256" key="3">
    <source>
        <dbReference type="ARBA" id="ARBA00022801"/>
    </source>
</evidence>
<dbReference type="InterPro" id="IPR016007">
    <property type="entry name" value="Alpha_rhamnosid"/>
</dbReference>